<evidence type="ECO:0000256" key="2">
    <source>
        <dbReference type="ARBA" id="ARBA00023015"/>
    </source>
</evidence>
<keyword evidence="8" id="KW-1185">Reference proteome</keyword>
<evidence type="ECO:0000313" key="8">
    <source>
        <dbReference type="Proteomes" id="UP000321304"/>
    </source>
</evidence>
<dbReference type="SUPFAM" id="SSF88659">
    <property type="entry name" value="Sigma3 and sigma4 domains of RNA polymerase sigma factors"/>
    <property type="match status" value="1"/>
</dbReference>
<name>A0A560L5E3_9BRAD</name>
<feature type="domain" description="RNA polymerase sigma-70 region 2" evidence="5">
    <location>
        <begin position="20"/>
        <end position="79"/>
    </location>
</feature>
<dbReference type="InterPro" id="IPR013325">
    <property type="entry name" value="RNA_pol_sigma_r2"/>
</dbReference>
<evidence type="ECO:0000313" key="7">
    <source>
        <dbReference type="EMBL" id="TWB88400.1"/>
    </source>
</evidence>
<accession>A0A560L5E3</accession>
<dbReference type="Proteomes" id="UP000321304">
    <property type="component" value="Unassembled WGS sequence"/>
</dbReference>
<evidence type="ECO:0000256" key="3">
    <source>
        <dbReference type="ARBA" id="ARBA00023082"/>
    </source>
</evidence>
<keyword evidence="2" id="KW-0805">Transcription regulation</keyword>
<dbReference type="InterPro" id="IPR014284">
    <property type="entry name" value="RNA_pol_sigma-70_dom"/>
</dbReference>
<dbReference type="RefSeq" id="WP_146992005.1">
    <property type="nucleotide sequence ID" value="NZ_VITY01000018.1"/>
</dbReference>
<dbReference type="PANTHER" id="PTHR43133:SF63">
    <property type="entry name" value="RNA POLYMERASE SIGMA FACTOR FECI-RELATED"/>
    <property type="match status" value="1"/>
</dbReference>
<evidence type="ECO:0000259" key="5">
    <source>
        <dbReference type="Pfam" id="PF04542"/>
    </source>
</evidence>
<dbReference type="Pfam" id="PF04542">
    <property type="entry name" value="Sigma70_r2"/>
    <property type="match status" value="1"/>
</dbReference>
<dbReference type="InterPro" id="IPR039425">
    <property type="entry name" value="RNA_pol_sigma-70-like"/>
</dbReference>
<gene>
    <name evidence="7" type="ORF">FBZ93_11880</name>
</gene>
<dbReference type="GO" id="GO:0003677">
    <property type="term" value="F:DNA binding"/>
    <property type="evidence" value="ECO:0007669"/>
    <property type="project" value="InterPro"/>
</dbReference>
<reference evidence="7 8" key="1">
    <citation type="submission" date="2019-06" db="EMBL/GenBank/DDBJ databases">
        <title>Genomic Encyclopedia of Type Strains, Phase IV (KMG-V): Genome sequencing to study the core and pangenomes of soil and plant-associated prokaryotes.</title>
        <authorList>
            <person name="Whitman W."/>
        </authorList>
    </citation>
    <scope>NUCLEOTIDE SEQUENCE [LARGE SCALE GENOMIC DNA]</scope>
    <source>
        <strain evidence="7 8">BR 10355</strain>
    </source>
</reference>
<dbReference type="InterPro" id="IPR013249">
    <property type="entry name" value="RNA_pol_sigma70_r4_t2"/>
</dbReference>
<organism evidence="7 8">
    <name type="scientific">Bradyrhizobium macuxiense</name>
    <dbReference type="NCBI Taxonomy" id="1755647"/>
    <lineage>
        <taxon>Bacteria</taxon>
        <taxon>Pseudomonadati</taxon>
        <taxon>Pseudomonadota</taxon>
        <taxon>Alphaproteobacteria</taxon>
        <taxon>Hyphomicrobiales</taxon>
        <taxon>Nitrobacteraceae</taxon>
        <taxon>Bradyrhizobium</taxon>
    </lineage>
</organism>
<sequence>MSDANRTMLRSFLAARYDDLKLRLSRRLGSAELASDALQDTYVRLDRAEVAGAVQSPAAYLFRMAFNVAMDRQRAEKRRLAHNEVQDLLHIVDDAPGPGQIAEARFEIEALEKAIAELTPRRRIILLAARLQGMPQREIARRLGVSLRLVEKELRLAQEHCALKLGK</sequence>
<dbReference type="InterPro" id="IPR036388">
    <property type="entry name" value="WH-like_DNA-bd_sf"/>
</dbReference>
<evidence type="ECO:0000259" key="6">
    <source>
        <dbReference type="Pfam" id="PF08281"/>
    </source>
</evidence>
<keyword evidence="3" id="KW-0731">Sigma factor</keyword>
<keyword evidence="4" id="KW-0804">Transcription</keyword>
<comment type="similarity">
    <text evidence="1">Belongs to the sigma-70 factor family. ECF subfamily.</text>
</comment>
<dbReference type="InterPro" id="IPR013324">
    <property type="entry name" value="RNA_pol_sigma_r3/r4-like"/>
</dbReference>
<protein>
    <submittedName>
        <fullName evidence="7">RNA polymerase sigma-70 factor (ECF subfamily)</fullName>
    </submittedName>
</protein>
<comment type="caution">
    <text evidence="7">The sequence shown here is derived from an EMBL/GenBank/DDBJ whole genome shotgun (WGS) entry which is preliminary data.</text>
</comment>
<dbReference type="AlphaFoldDB" id="A0A560L5E3"/>
<feature type="domain" description="RNA polymerase sigma factor 70 region 4 type 2" evidence="6">
    <location>
        <begin position="109"/>
        <end position="161"/>
    </location>
</feature>
<dbReference type="Gene3D" id="1.10.1740.10">
    <property type="match status" value="1"/>
</dbReference>
<evidence type="ECO:0000256" key="4">
    <source>
        <dbReference type="ARBA" id="ARBA00023163"/>
    </source>
</evidence>
<dbReference type="Gene3D" id="1.10.10.10">
    <property type="entry name" value="Winged helix-like DNA-binding domain superfamily/Winged helix DNA-binding domain"/>
    <property type="match status" value="1"/>
</dbReference>
<dbReference type="InterPro" id="IPR007627">
    <property type="entry name" value="RNA_pol_sigma70_r2"/>
</dbReference>
<dbReference type="PANTHER" id="PTHR43133">
    <property type="entry name" value="RNA POLYMERASE ECF-TYPE SIGMA FACTO"/>
    <property type="match status" value="1"/>
</dbReference>
<dbReference type="OrthoDB" id="9794372at2"/>
<dbReference type="NCBIfam" id="TIGR02937">
    <property type="entry name" value="sigma70-ECF"/>
    <property type="match status" value="1"/>
</dbReference>
<evidence type="ECO:0000256" key="1">
    <source>
        <dbReference type="ARBA" id="ARBA00010641"/>
    </source>
</evidence>
<dbReference type="GO" id="GO:0006352">
    <property type="term" value="P:DNA-templated transcription initiation"/>
    <property type="evidence" value="ECO:0007669"/>
    <property type="project" value="InterPro"/>
</dbReference>
<dbReference type="GO" id="GO:0016987">
    <property type="term" value="F:sigma factor activity"/>
    <property type="evidence" value="ECO:0007669"/>
    <property type="project" value="UniProtKB-KW"/>
</dbReference>
<dbReference type="Pfam" id="PF08281">
    <property type="entry name" value="Sigma70_r4_2"/>
    <property type="match status" value="1"/>
</dbReference>
<dbReference type="SUPFAM" id="SSF88946">
    <property type="entry name" value="Sigma2 domain of RNA polymerase sigma factors"/>
    <property type="match status" value="1"/>
</dbReference>
<dbReference type="EMBL" id="VITY01000018">
    <property type="protein sequence ID" value="TWB88400.1"/>
    <property type="molecule type" value="Genomic_DNA"/>
</dbReference>
<proteinExistence type="inferred from homology"/>